<dbReference type="Gene3D" id="3.60.20.40">
    <property type="match status" value="1"/>
</dbReference>
<dbReference type="EMBL" id="FAXA01000464">
    <property type="protein sequence ID" value="CUV05750.1"/>
    <property type="molecule type" value="Genomic_DNA"/>
</dbReference>
<feature type="region of interest" description="Disordered" evidence="1">
    <location>
        <begin position="1"/>
        <end position="22"/>
    </location>
</feature>
<proteinExistence type="predicted"/>
<dbReference type="PANTHER" id="PTHR43881">
    <property type="entry name" value="GAMMA-GLUTAMYLTRANSPEPTIDASE (AFU_ORTHOLOGUE AFUA_4G13580)"/>
    <property type="match status" value="1"/>
</dbReference>
<dbReference type="AlphaFoldDB" id="A0A170QBK3"/>
<dbReference type="EC" id="2.3.2.2" evidence="2"/>
<dbReference type="PANTHER" id="PTHR43881:SF1">
    <property type="entry name" value="GAMMA-GLUTAMYLTRANSPEPTIDASE (AFU_ORTHOLOGUE AFUA_4G13580)"/>
    <property type="match status" value="1"/>
</dbReference>
<gene>
    <name evidence="2" type="ORF">MGWOODY_Clf2992</name>
</gene>
<dbReference type="SUPFAM" id="SSF56235">
    <property type="entry name" value="N-terminal nucleophile aminohydrolases (Ntn hydrolases)"/>
    <property type="match status" value="1"/>
</dbReference>
<keyword evidence="2" id="KW-0012">Acyltransferase</keyword>
<reference evidence="2" key="1">
    <citation type="submission" date="2015-10" db="EMBL/GenBank/DDBJ databases">
        <authorList>
            <person name="Gilbert D.G."/>
        </authorList>
    </citation>
    <scope>NUCLEOTIDE SEQUENCE</scope>
</reference>
<dbReference type="GO" id="GO:0103068">
    <property type="term" value="F:leukotriene C4 gamma-glutamyl transferase activity"/>
    <property type="evidence" value="ECO:0007669"/>
    <property type="project" value="UniProtKB-EC"/>
</dbReference>
<organism evidence="2">
    <name type="scientific">hydrothermal vent metagenome</name>
    <dbReference type="NCBI Taxonomy" id="652676"/>
    <lineage>
        <taxon>unclassified sequences</taxon>
        <taxon>metagenomes</taxon>
        <taxon>ecological metagenomes</taxon>
    </lineage>
</organism>
<dbReference type="InterPro" id="IPR043138">
    <property type="entry name" value="GGT_lsub"/>
</dbReference>
<sequence>MAQNQSMRDLEQGDYTLPDTGRPVVRSTKGVISSGHYLTSMAGMRMLLNGGNAFDAIAAAGFAAAVIEPIASYSLAAEGVFMLYNSATDEMLSLSGQGVAPGKATANFYKSQGFERIPTGPGKDAHLSFTVPGIVAAYISLLERYGSMTIEEVLAPAIDYAENGIPHYEYMLNRLANANTALQFDNYLPGGWDVFYDNRQVPEPGDLLVQSGLANTMKAMSNAAGSKDRLGGLQAARDVFYKGSVAKTIVDSSAKVGGILSMEDLANYEALFGEPVSSTFEDHEILGHDTWTQAPMVQQTLNLLEHFDLKAMGHNSLEYIHTVTEALKLVFGDREAYYADPNYAEIPIDGLLSKEYAAERVGLIDPERALLEQAAPGDPWKFSQGNGFVPKAKAMAASSTGASDSSNHEGTTHVSVIDNQGNMVCGTISGGAFVKSAFFPELGCALSTRIEMFNCEEGHPNVVEPGKRPRTTLINYMARKDGQTVMTIGCPGGDNQAQANVQLILNTLVFGMDPQLAVEAPRFASQSVENSFYPHNYLPGRLDLEPGISESTADALRARGHEIDWTANCGLGATVSVRNPQTGSLSTGADPRRACYAMGL</sequence>
<dbReference type="InterPro" id="IPR029055">
    <property type="entry name" value="Ntn_hydrolases_N"/>
</dbReference>
<protein>
    <submittedName>
        <fullName evidence="2">Gamma-glutamyltranspeptidase</fullName>
        <ecNumber evidence="2">2.3.2.2</ecNumber>
    </submittedName>
</protein>
<evidence type="ECO:0000256" key="1">
    <source>
        <dbReference type="SAM" id="MobiDB-lite"/>
    </source>
</evidence>
<dbReference type="Gene3D" id="1.10.246.130">
    <property type="match status" value="1"/>
</dbReference>
<dbReference type="InterPro" id="IPR052896">
    <property type="entry name" value="GGT-like_enzyme"/>
</dbReference>
<keyword evidence="2" id="KW-0808">Transferase</keyword>
<name>A0A170QBK3_9ZZZZ</name>
<dbReference type="InterPro" id="IPR043137">
    <property type="entry name" value="GGT_ssub_C"/>
</dbReference>
<accession>A0A170QBK3</accession>
<dbReference type="Pfam" id="PF01019">
    <property type="entry name" value="G_glu_transpept"/>
    <property type="match status" value="1"/>
</dbReference>
<evidence type="ECO:0000313" key="2">
    <source>
        <dbReference type="EMBL" id="CUV05750.1"/>
    </source>
</evidence>
<dbReference type="PRINTS" id="PR01210">
    <property type="entry name" value="GGTRANSPTASE"/>
</dbReference>